<keyword evidence="4" id="KW-1185">Reference proteome</keyword>
<dbReference type="Proteomes" id="UP000765509">
    <property type="component" value="Unassembled WGS sequence"/>
</dbReference>
<evidence type="ECO:0000313" key="3">
    <source>
        <dbReference type="EMBL" id="MBW0586741.1"/>
    </source>
</evidence>
<feature type="domain" description="Retrovirus-related Pol polyprotein from transposon TNT 1-94-like beta-barrel" evidence="2">
    <location>
        <begin position="72"/>
        <end position="149"/>
    </location>
</feature>
<dbReference type="EMBL" id="AVOT02124788">
    <property type="protein sequence ID" value="MBW0586741.1"/>
    <property type="molecule type" value="Genomic_DNA"/>
</dbReference>
<protein>
    <recommendedName>
        <fullName evidence="2">Retrovirus-related Pol polyprotein from transposon TNT 1-94-like beta-barrel domain-containing protein</fullName>
    </recommendedName>
</protein>
<reference evidence="3" key="1">
    <citation type="submission" date="2021-03" db="EMBL/GenBank/DDBJ databases">
        <title>Draft genome sequence of rust myrtle Austropuccinia psidii MF-1, a brazilian biotype.</title>
        <authorList>
            <person name="Quecine M.C."/>
            <person name="Pachon D.M.R."/>
            <person name="Bonatelli M.L."/>
            <person name="Correr F.H."/>
            <person name="Franceschini L.M."/>
            <person name="Leite T.F."/>
            <person name="Margarido G.R.A."/>
            <person name="Almeida C.A."/>
            <person name="Ferrarezi J.A."/>
            <person name="Labate C.A."/>
        </authorList>
    </citation>
    <scope>NUCLEOTIDE SEQUENCE</scope>
    <source>
        <strain evidence="3">MF-1</strain>
    </source>
</reference>
<evidence type="ECO:0000313" key="4">
    <source>
        <dbReference type="Proteomes" id="UP000765509"/>
    </source>
</evidence>
<proteinExistence type="predicted"/>
<name>A0A9Q3KUB4_9BASI</name>
<accession>A0A9Q3KUB4</accession>
<evidence type="ECO:0000259" key="2">
    <source>
        <dbReference type="Pfam" id="PF22936"/>
    </source>
</evidence>
<sequence length="176" mass="19638">MVYFCANGTHNPFNTTHKPNRCYVEFPHLRPKKKNEKDKENSSTKSSPTAHLSTAQALITNLKMESLSSQVIIDCAATHHMFNKKSFFSEISEMTPFVVSTGNPSSTLHGEEIGSVSLRINGSTIKLKGCLYVPQIFKNLISLLQIFDKDITICKLPANLFEIISQDFKITGKIAD</sequence>
<organism evidence="3 4">
    <name type="scientific">Austropuccinia psidii MF-1</name>
    <dbReference type="NCBI Taxonomy" id="1389203"/>
    <lineage>
        <taxon>Eukaryota</taxon>
        <taxon>Fungi</taxon>
        <taxon>Dikarya</taxon>
        <taxon>Basidiomycota</taxon>
        <taxon>Pucciniomycotina</taxon>
        <taxon>Pucciniomycetes</taxon>
        <taxon>Pucciniales</taxon>
        <taxon>Sphaerophragmiaceae</taxon>
        <taxon>Austropuccinia</taxon>
    </lineage>
</organism>
<dbReference type="Pfam" id="PF22936">
    <property type="entry name" value="Pol_BBD"/>
    <property type="match status" value="1"/>
</dbReference>
<dbReference type="InterPro" id="IPR054722">
    <property type="entry name" value="PolX-like_BBD"/>
</dbReference>
<comment type="caution">
    <text evidence="3">The sequence shown here is derived from an EMBL/GenBank/DDBJ whole genome shotgun (WGS) entry which is preliminary data.</text>
</comment>
<gene>
    <name evidence="3" type="ORF">O181_126456</name>
</gene>
<dbReference type="OrthoDB" id="3251181at2759"/>
<dbReference type="AlphaFoldDB" id="A0A9Q3KUB4"/>
<evidence type="ECO:0000256" key="1">
    <source>
        <dbReference type="SAM" id="MobiDB-lite"/>
    </source>
</evidence>
<feature type="region of interest" description="Disordered" evidence="1">
    <location>
        <begin position="28"/>
        <end position="51"/>
    </location>
</feature>